<feature type="region of interest" description="Disordered" evidence="1">
    <location>
        <begin position="187"/>
        <end position="210"/>
    </location>
</feature>
<accession>A0ABY4IJM6</accession>
<sequence>MQNVLAGCGPQTAVVPALPDDRPATPASPTDYYITKYDGTIWAVTGTSITALTSAQWKTAGTPTPRPAPTSYVKYAWSPTISAVTIFGTDRSRWIWKHVSAAEWKKAGNPKPRNAGWIEGSTYYQWAGSSQIFVQDVGGTKHALTGPEWVAAGKPAFEKRANQAFVKLSWNSSIGFLTDYAQGLGSPRERGALEGGGKPDAGRAHALPERQGLAELRQRHDLLLRPDGFEGAHGR</sequence>
<dbReference type="EMBL" id="CP078077">
    <property type="protein sequence ID" value="UPL12991.1"/>
    <property type="molecule type" value="Genomic_DNA"/>
</dbReference>
<dbReference type="Proteomes" id="UP000831963">
    <property type="component" value="Chromosome"/>
</dbReference>
<evidence type="ECO:0000313" key="2">
    <source>
        <dbReference type="EMBL" id="UPL12991.1"/>
    </source>
</evidence>
<gene>
    <name evidence="2" type="ORF">KV396_00130</name>
</gene>
<evidence type="ECO:0000256" key="1">
    <source>
        <dbReference type="SAM" id="MobiDB-lite"/>
    </source>
</evidence>
<dbReference type="RefSeq" id="WP_247956432.1">
    <property type="nucleotide sequence ID" value="NZ_CP078077.1"/>
</dbReference>
<keyword evidence="3" id="KW-1185">Reference proteome</keyword>
<name>A0ABY4IJM6_9MICO</name>
<protein>
    <submittedName>
        <fullName evidence="2">Uncharacterized protein</fullName>
    </submittedName>
</protein>
<evidence type="ECO:0000313" key="3">
    <source>
        <dbReference type="Proteomes" id="UP000831963"/>
    </source>
</evidence>
<organism evidence="2 3">
    <name type="scientific">Microbacterium galbinum</name>
    <dbReference type="NCBI Taxonomy" id="2851646"/>
    <lineage>
        <taxon>Bacteria</taxon>
        <taxon>Bacillati</taxon>
        <taxon>Actinomycetota</taxon>
        <taxon>Actinomycetes</taxon>
        <taxon>Micrococcales</taxon>
        <taxon>Microbacteriaceae</taxon>
        <taxon>Microbacterium</taxon>
    </lineage>
</organism>
<proteinExistence type="predicted"/>
<reference evidence="2 3" key="1">
    <citation type="submission" date="2021-06" db="EMBL/GenBank/DDBJ databases">
        <title>Genome-based taxonomic framework of Microbacterium strains isolated from marine environment, the description of four new species and reclassification of four preexisting species.</title>
        <authorList>
            <person name="Lee S.D."/>
            <person name="Kim S.-M."/>
            <person name="Byeon Y.-S."/>
            <person name="Yang H.L."/>
            <person name="Kim I.S."/>
        </authorList>
    </citation>
    <scope>NUCLEOTIDE SEQUENCE [LARGE SCALE GENOMIC DNA]</scope>
    <source>
        <strain evidence="2 3">SSW1-36</strain>
    </source>
</reference>